<feature type="transmembrane region" description="Helical" evidence="1">
    <location>
        <begin position="66"/>
        <end position="88"/>
    </location>
</feature>
<evidence type="ECO:0000259" key="2">
    <source>
        <dbReference type="Pfam" id="PF00892"/>
    </source>
</evidence>
<accession>A0A645CZT2</accession>
<name>A0A645CZT2_9ZZZZ</name>
<protein>
    <recommendedName>
        <fullName evidence="2">EamA domain-containing protein</fullName>
    </recommendedName>
</protein>
<dbReference type="AlphaFoldDB" id="A0A645CZT2"/>
<dbReference type="InterPro" id="IPR037185">
    <property type="entry name" value="EmrE-like"/>
</dbReference>
<dbReference type="InterPro" id="IPR000620">
    <property type="entry name" value="EamA_dom"/>
</dbReference>
<reference evidence="3" key="1">
    <citation type="submission" date="2019-08" db="EMBL/GenBank/DDBJ databases">
        <authorList>
            <person name="Kucharzyk K."/>
            <person name="Murdoch R.W."/>
            <person name="Higgins S."/>
            <person name="Loffler F."/>
        </authorList>
    </citation>
    <scope>NUCLEOTIDE SEQUENCE</scope>
</reference>
<organism evidence="3">
    <name type="scientific">bioreactor metagenome</name>
    <dbReference type="NCBI Taxonomy" id="1076179"/>
    <lineage>
        <taxon>unclassified sequences</taxon>
        <taxon>metagenomes</taxon>
        <taxon>ecological metagenomes</taxon>
    </lineage>
</organism>
<dbReference type="Gene3D" id="1.10.3730.20">
    <property type="match status" value="1"/>
</dbReference>
<gene>
    <name evidence="3" type="ORF">SDC9_129535</name>
</gene>
<feature type="transmembrane region" description="Helical" evidence="1">
    <location>
        <begin position="33"/>
        <end position="54"/>
    </location>
</feature>
<feature type="transmembrane region" description="Helical" evidence="1">
    <location>
        <begin position="7"/>
        <end position="27"/>
    </location>
</feature>
<feature type="domain" description="EamA" evidence="2">
    <location>
        <begin position="5"/>
        <end position="139"/>
    </location>
</feature>
<dbReference type="PANTHER" id="PTHR22911">
    <property type="entry name" value="ACYL-MALONYL CONDENSING ENZYME-RELATED"/>
    <property type="match status" value="1"/>
</dbReference>
<keyword evidence="1" id="KW-0472">Membrane</keyword>
<dbReference type="PANTHER" id="PTHR22911:SF79">
    <property type="entry name" value="MOBA-LIKE NTP TRANSFERASE DOMAIN-CONTAINING PROTEIN"/>
    <property type="match status" value="1"/>
</dbReference>
<feature type="transmembrane region" description="Helical" evidence="1">
    <location>
        <begin position="211"/>
        <end position="231"/>
    </location>
</feature>
<feature type="transmembrane region" description="Helical" evidence="1">
    <location>
        <begin position="94"/>
        <end position="116"/>
    </location>
</feature>
<feature type="domain" description="EamA" evidence="2">
    <location>
        <begin position="152"/>
        <end position="284"/>
    </location>
</feature>
<evidence type="ECO:0000313" key="3">
    <source>
        <dbReference type="EMBL" id="MPM82474.1"/>
    </source>
</evidence>
<feature type="transmembrane region" description="Helical" evidence="1">
    <location>
        <begin position="181"/>
        <end position="199"/>
    </location>
</feature>
<keyword evidence="1" id="KW-0812">Transmembrane</keyword>
<dbReference type="GO" id="GO:0016020">
    <property type="term" value="C:membrane"/>
    <property type="evidence" value="ECO:0007669"/>
    <property type="project" value="InterPro"/>
</dbReference>
<feature type="transmembrane region" description="Helical" evidence="1">
    <location>
        <begin position="125"/>
        <end position="144"/>
    </location>
</feature>
<proteinExistence type="predicted"/>
<sequence>MKQAAYLQIISAAAFWGCIGLFTRILSAGGMSPMSIVAIRAFGSLVILAILFGVRDRSVFRVNPRHLWMFAGTGVVSVTFFTWCYFSALEITSLAVAAVLLYTAPIFVVLLSTLIWKDPFTKRKALALLLSVGGCALVSGLGAGNLAVTPVGFLLGLGAGFFYALYTIFGRFALEHYSSKTVTVYTFLFASAASLVLIRPAELAAGFTQPAVRLAAVLIVVLSTVLPYLLYTAGLSKVESGNASILACVEPAVATLISVVVFREPMTATGGAGIALIFMALWLLK</sequence>
<feature type="transmembrane region" description="Helical" evidence="1">
    <location>
        <begin position="150"/>
        <end position="169"/>
    </location>
</feature>
<feature type="transmembrane region" description="Helical" evidence="1">
    <location>
        <begin position="243"/>
        <end position="262"/>
    </location>
</feature>
<dbReference type="SUPFAM" id="SSF103481">
    <property type="entry name" value="Multidrug resistance efflux transporter EmrE"/>
    <property type="match status" value="2"/>
</dbReference>
<keyword evidence="1" id="KW-1133">Transmembrane helix</keyword>
<dbReference type="Pfam" id="PF00892">
    <property type="entry name" value="EamA"/>
    <property type="match status" value="2"/>
</dbReference>
<dbReference type="EMBL" id="VSSQ01031551">
    <property type="protein sequence ID" value="MPM82474.1"/>
    <property type="molecule type" value="Genomic_DNA"/>
</dbReference>
<evidence type="ECO:0000256" key="1">
    <source>
        <dbReference type="SAM" id="Phobius"/>
    </source>
</evidence>
<comment type="caution">
    <text evidence="3">The sequence shown here is derived from an EMBL/GenBank/DDBJ whole genome shotgun (WGS) entry which is preliminary data.</text>
</comment>
<feature type="transmembrane region" description="Helical" evidence="1">
    <location>
        <begin position="268"/>
        <end position="284"/>
    </location>
</feature>